<dbReference type="Pfam" id="PF03033">
    <property type="entry name" value="Glyco_transf_28"/>
    <property type="match status" value="1"/>
</dbReference>
<protein>
    <submittedName>
        <fullName evidence="3">Glycosyltransferase</fullName>
    </submittedName>
</protein>
<keyword evidence="4" id="KW-1185">Reference proteome</keyword>
<dbReference type="InterPro" id="IPR010610">
    <property type="entry name" value="EryCIII-like_C"/>
</dbReference>
<feature type="domain" description="Glycosyltransferase family 28 N-terminal" evidence="1">
    <location>
        <begin position="3"/>
        <end position="70"/>
    </location>
</feature>
<evidence type="ECO:0000313" key="3">
    <source>
        <dbReference type="EMBL" id="RMI33424.1"/>
    </source>
</evidence>
<dbReference type="GO" id="GO:0033072">
    <property type="term" value="P:vancomycin biosynthetic process"/>
    <property type="evidence" value="ECO:0007669"/>
    <property type="project" value="UniProtKB-ARBA"/>
</dbReference>
<name>A0A3M2L7U3_9NOCA</name>
<dbReference type="Pfam" id="PF06722">
    <property type="entry name" value="EryCIII-like_C"/>
    <property type="match status" value="1"/>
</dbReference>
<dbReference type="PANTHER" id="PTHR48050:SF13">
    <property type="entry name" value="STEROL 3-BETA-GLUCOSYLTRANSFERASE UGT80A2"/>
    <property type="match status" value="1"/>
</dbReference>
<dbReference type="Gene3D" id="3.40.50.2000">
    <property type="entry name" value="Glycogen Phosphorylase B"/>
    <property type="match status" value="2"/>
</dbReference>
<dbReference type="AlphaFoldDB" id="A0A3M2L7U3"/>
<organism evidence="3 4">
    <name type="scientific">Nocardia stercoris</name>
    <dbReference type="NCBI Taxonomy" id="2483361"/>
    <lineage>
        <taxon>Bacteria</taxon>
        <taxon>Bacillati</taxon>
        <taxon>Actinomycetota</taxon>
        <taxon>Actinomycetes</taxon>
        <taxon>Mycobacteriales</taxon>
        <taxon>Nocardiaceae</taxon>
        <taxon>Nocardia</taxon>
    </lineage>
</organism>
<dbReference type="SUPFAM" id="SSF53756">
    <property type="entry name" value="UDP-Glycosyltransferase/glycogen phosphorylase"/>
    <property type="match status" value="1"/>
</dbReference>
<dbReference type="RefSeq" id="WP_122187621.1">
    <property type="nucleotide sequence ID" value="NZ_RFFH01000003.1"/>
</dbReference>
<evidence type="ECO:0000313" key="4">
    <source>
        <dbReference type="Proteomes" id="UP000279275"/>
    </source>
</evidence>
<dbReference type="OrthoDB" id="3253247at2"/>
<gene>
    <name evidence="3" type="ORF">EBN03_09755</name>
</gene>
<dbReference type="CDD" id="cd03784">
    <property type="entry name" value="GT1_Gtf-like"/>
    <property type="match status" value="1"/>
</dbReference>
<dbReference type="InterPro" id="IPR002213">
    <property type="entry name" value="UDP_glucos_trans"/>
</dbReference>
<proteinExistence type="predicted"/>
<reference evidence="3 4" key="1">
    <citation type="submission" date="2018-10" db="EMBL/GenBank/DDBJ databases">
        <title>Isolation from cow dung.</title>
        <authorList>
            <person name="Ling L."/>
        </authorList>
    </citation>
    <scope>NUCLEOTIDE SEQUENCE [LARGE SCALE GENOMIC DNA]</scope>
    <source>
        <strain evidence="3 4">NEAU-LL90</strain>
    </source>
</reference>
<dbReference type="GO" id="GO:0005975">
    <property type="term" value="P:carbohydrate metabolic process"/>
    <property type="evidence" value="ECO:0007669"/>
    <property type="project" value="InterPro"/>
</dbReference>
<dbReference type="FunFam" id="3.40.50.2000:FF:000009">
    <property type="entry name" value="Sterol 3-beta-glucosyltransferase UGT80A2"/>
    <property type="match status" value="1"/>
</dbReference>
<dbReference type="InterPro" id="IPR004276">
    <property type="entry name" value="GlycoTrans_28_N"/>
</dbReference>
<keyword evidence="3" id="KW-0808">Transferase</keyword>
<dbReference type="EMBL" id="RFFH01000003">
    <property type="protein sequence ID" value="RMI33424.1"/>
    <property type="molecule type" value="Genomic_DNA"/>
</dbReference>
<dbReference type="InterPro" id="IPR050426">
    <property type="entry name" value="Glycosyltransferase_28"/>
</dbReference>
<dbReference type="PANTHER" id="PTHR48050">
    <property type="entry name" value="STEROL 3-BETA-GLUCOSYLTRANSFERASE"/>
    <property type="match status" value="1"/>
</dbReference>
<dbReference type="GO" id="GO:0016758">
    <property type="term" value="F:hexosyltransferase activity"/>
    <property type="evidence" value="ECO:0007669"/>
    <property type="project" value="InterPro"/>
</dbReference>
<dbReference type="Proteomes" id="UP000279275">
    <property type="component" value="Unassembled WGS sequence"/>
</dbReference>
<evidence type="ECO:0000259" key="1">
    <source>
        <dbReference type="Pfam" id="PF03033"/>
    </source>
</evidence>
<sequence length="426" mass="45200">MRIAVLTFGTRGDLQPPLAIADGLRSRGHDVVVAANTNNVEPSRRVGFETVELPVDLLKFLSSGAAQQSLVAGNTVRFTRALAKLEAEHAEALDEAHIRACDGADLIVTGPLSLGRALAITGRSGQQLAMHLPFPIDRTAEYASPFVTGRHLPTGALRLATHLVFEQAYAATGRATAQRMRRRLGATRPAPDLWKLVRANAFPIELLVSPALFGRPGDWPDRTISGMAVVPPGLRAAWGEQALDPELEQWLDEGEPPVFVSFGGMPVLDPAGCLAMIEEVARRHGVRMLLGAGWSTFEAGPRAGRTVLVTGSFDHSRVLPRCRAAVHHGGSGTTHAVARAGIPAVVAHLSADQILWGQRVVRTGTGTALPYRTLSADTLSSALAVALRPETGERATELAAAMATEDGVAHFCDTVTGVRPAATRGR</sequence>
<feature type="domain" description="Erythromycin biosynthesis protein CIII-like C-terminal" evidence="2">
    <location>
        <begin position="317"/>
        <end position="405"/>
    </location>
</feature>
<dbReference type="GO" id="GO:0008194">
    <property type="term" value="F:UDP-glycosyltransferase activity"/>
    <property type="evidence" value="ECO:0007669"/>
    <property type="project" value="InterPro"/>
</dbReference>
<evidence type="ECO:0000259" key="2">
    <source>
        <dbReference type="Pfam" id="PF06722"/>
    </source>
</evidence>
<comment type="caution">
    <text evidence="3">The sequence shown here is derived from an EMBL/GenBank/DDBJ whole genome shotgun (WGS) entry which is preliminary data.</text>
</comment>
<accession>A0A3M2L7U3</accession>